<proteinExistence type="predicted"/>
<sequence>MKPSEPVLAPIQRASCLPRMVLVINEEKEFLETLSAAAPSIPFLSSPLFHSYCALIQSESLVSSPSHSSTTCYTHNSLLCQVNPTWIIAFLSYGEAVAFTFKNTNFSQTVSFN</sequence>
<organism evidence="1 2">
    <name type="scientific">Portunus trituberculatus</name>
    <name type="common">Swimming crab</name>
    <name type="synonym">Neptunus trituberculatus</name>
    <dbReference type="NCBI Taxonomy" id="210409"/>
    <lineage>
        <taxon>Eukaryota</taxon>
        <taxon>Metazoa</taxon>
        <taxon>Ecdysozoa</taxon>
        <taxon>Arthropoda</taxon>
        <taxon>Crustacea</taxon>
        <taxon>Multicrustacea</taxon>
        <taxon>Malacostraca</taxon>
        <taxon>Eumalacostraca</taxon>
        <taxon>Eucarida</taxon>
        <taxon>Decapoda</taxon>
        <taxon>Pleocyemata</taxon>
        <taxon>Brachyura</taxon>
        <taxon>Eubrachyura</taxon>
        <taxon>Portunoidea</taxon>
        <taxon>Portunidae</taxon>
        <taxon>Portuninae</taxon>
        <taxon>Portunus</taxon>
    </lineage>
</organism>
<dbReference type="AlphaFoldDB" id="A0A5B7DGS9"/>
<protein>
    <submittedName>
        <fullName evidence="1">Uncharacterized protein</fullName>
    </submittedName>
</protein>
<name>A0A5B7DGS9_PORTR</name>
<dbReference type="Proteomes" id="UP000324222">
    <property type="component" value="Unassembled WGS sequence"/>
</dbReference>
<comment type="caution">
    <text evidence="1">The sequence shown here is derived from an EMBL/GenBank/DDBJ whole genome shotgun (WGS) entry which is preliminary data.</text>
</comment>
<reference evidence="1 2" key="1">
    <citation type="submission" date="2019-05" db="EMBL/GenBank/DDBJ databases">
        <title>Another draft genome of Portunus trituberculatus and its Hox gene families provides insights of decapod evolution.</title>
        <authorList>
            <person name="Jeong J.-H."/>
            <person name="Song I."/>
            <person name="Kim S."/>
            <person name="Choi T."/>
            <person name="Kim D."/>
            <person name="Ryu S."/>
            <person name="Kim W."/>
        </authorList>
    </citation>
    <scope>NUCLEOTIDE SEQUENCE [LARGE SCALE GENOMIC DNA]</scope>
    <source>
        <tissue evidence="1">Muscle</tissue>
    </source>
</reference>
<keyword evidence="2" id="KW-1185">Reference proteome</keyword>
<evidence type="ECO:0000313" key="1">
    <source>
        <dbReference type="EMBL" id="MPC20682.1"/>
    </source>
</evidence>
<evidence type="ECO:0000313" key="2">
    <source>
        <dbReference type="Proteomes" id="UP000324222"/>
    </source>
</evidence>
<gene>
    <name evidence="1" type="ORF">E2C01_013636</name>
</gene>
<dbReference type="EMBL" id="VSRR010000899">
    <property type="protein sequence ID" value="MPC20682.1"/>
    <property type="molecule type" value="Genomic_DNA"/>
</dbReference>
<accession>A0A5B7DGS9</accession>